<evidence type="ECO:0000256" key="1">
    <source>
        <dbReference type="SAM" id="MobiDB-lite"/>
    </source>
</evidence>
<keyword evidence="3" id="KW-1185">Reference proteome</keyword>
<dbReference type="Proteomes" id="UP000324222">
    <property type="component" value="Unassembled WGS sequence"/>
</dbReference>
<accession>A0A5B7HBJ9</accession>
<gene>
    <name evidence="2" type="ORF">E2C01_060797</name>
</gene>
<name>A0A5B7HBJ9_PORTR</name>
<sequence length="143" mass="15586">MPAQGMAINTGLLRAPQGSNNTATLHSNQVDGNWEAIRAPFSEFNVFTCTTSRNTSEKEIITACPSTEEHARKIRQHTKHELVFPLNSLGLAVSRYADDGAIAIRGRLKKGRSSSLTREQEAPHWPAPPSPASDPGEIARLDN</sequence>
<protein>
    <submittedName>
        <fullName evidence="2">Uncharacterized protein</fullName>
    </submittedName>
</protein>
<feature type="region of interest" description="Disordered" evidence="1">
    <location>
        <begin position="108"/>
        <end position="143"/>
    </location>
</feature>
<organism evidence="2 3">
    <name type="scientific">Portunus trituberculatus</name>
    <name type="common">Swimming crab</name>
    <name type="synonym">Neptunus trituberculatus</name>
    <dbReference type="NCBI Taxonomy" id="210409"/>
    <lineage>
        <taxon>Eukaryota</taxon>
        <taxon>Metazoa</taxon>
        <taxon>Ecdysozoa</taxon>
        <taxon>Arthropoda</taxon>
        <taxon>Crustacea</taxon>
        <taxon>Multicrustacea</taxon>
        <taxon>Malacostraca</taxon>
        <taxon>Eumalacostraca</taxon>
        <taxon>Eucarida</taxon>
        <taxon>Decapoda</taxon>
        <taxon>Pleocyemata</taxon>
        <taxon>Brachyura</taxon>
        <taxon>Eubrachyura</taxon>
        <taxon>Portunoidea</taxon>
        <taxon>Portunidae</taxon>
        <taxon>Portuninae</taxon>
        <taxon>Portunus</taxon>
    </lineage>
</organism>
<reference evidence="2 3" key="1">
    <citation type="submission" date="2019-05" db="EMBL/GenBank/DDBJ databases">
        <title>Another draft genome of Portunus trituberculatus and its Hox gene families provides insights of decapod evolution.</title>
        <authorList>
            <person name="Jeong J.-H."/>
            <person name="Song I."/>
            <person name="Kim S."/>
            <person name="Choi T."/>
            <person name="Kim D."/>
            <person name="Ryu S."/>
            <person name="Kim W."/>
        </authorList>
    </citation>
    <scope>NUCLEOTIDE SEQUENCE [LARGE SCALE GENOMIC DNA]</scope>
    <source>
        <tissue evidence="2">Muscle</tissue>
    </source>
</reference>
<dbReference type="AlphaFoldDB" id="A0A5B7HBJ9"/>
<proteinExistence type="predicted"/>
<evidence type="ECO:0000313" key="3">
    <source>
        <dbReference type="Proteomes" id="UP000324222"/>
    </source>
</evidence>
<evidence type="ECO:0000313" key="2">
    <source>
        <dbReference type="EMBL" id="MPC66647.1"/>
    </source>
</evidence>
<dbReference type="EMBL" id="VSRR010025059">
    <property type="protein sequence ID" value="MPC66647.1"/>
    <property type="molecule type" value="Genomic_DNA"/>
</dbReference>
<comment type="caution">
    <text evidence="2">The sequence shown here is derived from an EMBL/GenBank/DDBJ whole genome shotgun (WGS) entry which is preliminary data.</text>
</comment>